<dbReference type="EMBL" id="CACVBS010000037">
    <property type="protein sequence ID" value="CAA7262878.1"/>
    <property type="molecule type" value="Genomic_DNA"/>
</dbReference>
<proteinExistence type="predicted"/>
<sequence length="466" mass="54039">MPDDHDHTHDEDPEYARKIYLPLDKLDKCAVCAKTQGLKWCVSCGEILYCSVDCQKKDWKSHKVKCGQTDRIDLTTYYPFIACTVTACHMHPDIQHPALRHQIVNSPNPYSGDIVDFPNGISAKLVLLGDKIAMEEFASPKWWPTAESPKVRSKLMRRIVNEGLLLPILLATTIALVSEIYTTSAIPPGQPLWYQLTDRRRVRLSYNKSPIVDFGIAKGTSIRVTAQDRLAYYNLETNEFLMGQDPLDHYWMYFTTLNGHEYYLDCGMFTFNFCHMVADCEKYCRYGLPPLNYVPAFFYNQEMEKVMPLDSDKIGWKAKERFSILRNPDLIKTLKFPQLEYCSHDEHLVCSLMDKIAGQTCTSWEKKMVMTFLPNTCMILRLNMQNREYMNFPKEPKVMIEVDPGEHVAPQTAEEEKEDRAYQQYIKKWTKKLRKGQITSEKWDAAFTKWRESPHEARMALAGASK</sequence>
<dbReference type="PROSITE" id="PS01360">
    <property type="entry name" value="ZF_MYND_1"/>
    <property type="match status" value="1"/>
</dbReference>
<keyword evidence="2 4" id="KW-0863">Zinc-finger</keyword>
<dbReference type="Pfam" id="PF01753">
    <property type="entry name" value="zf-MYND"/>
    <property type="match status" value="1"/>
</dbReference>
<protein>
    <recommendedName>
        <fullName evidence="5">MYND-type domain-containing protein</fullName>
    </recommendedName>
</protein>
<keyword evidence="3" id="KW-0862">Zinc</keyword>
<keyword evidence="7" id="KW-1185">Reference proteome</keyword>
<dbReference type="PROSITE" id="PS50865">
    <property type="entry name" value="ZF_MYND_2"/>
    <property type="match status" value="1"/>
</dbReference>
<organism evidence="6 7">
    <name type="scientific">Cyclocybe aegerita</name>
    <name type="common">Black poplar mushroom</name>
    <name type="synonym">Agrocybe aegerita</name>
    <dbReference type="NCBI Taxonomy" id="1973307"/>
    <lineage>
        <taxon>Eukaryota</taxon>
        <taxon>Fungi</taxon>
        <taxon>Dikarya</taxon>
        <taxon>Basidiomycota</taxon>
        <taxon>Agaricomycotina</taxon>
        <taxon>Agaricomycetes</taxon>
        <taxon>Agaricomycetidae</taxon>
        <taxon>Agaricales</taxon>
        <taxon>Agaricineae</taxon>
        <taxon>Bolbitiaceae</taxon>
        <taxon>Cyclocybe</taxon>
    </lineage>
</organism>
<gene>
    <name evidence="6" type="ORF">AAE3_LOCUS5147</name>
</gene>
<evidence type="ECO:0000256" key="3">
    <source>
        <dbReference type="ARBA" id="ARBA00022833"/>
    </source>
</evidence>
<keyword evidence="1" id="KW-0479">Metal-binding</keyword>
<evidence type="ECO:0000256" key="1">
    <source>
        <dbReference type="ARBA" id="ARBA00022723"/>
    </source>
</evidence>
<dbReference type="Gene3D" id="6.10.140.2220">
    <property type="match status" value="1"/>
</dbReference>
<evidence type="ECO:0000256" key="2">
    <source>
        <dbReference type="ARBA" id="ARBA00022771"/>
    </source>
</evidence>
<evidence type="ECO:0000313" key="7">
    <source>
        <dbReference type="Proteomes" id="UP000467700"/>
    </source>
</evidence>
<feature type="domain" description="MYND-type" evidence="5">
    <location>
        <begin position="29"/>
        <end position="66"/>
    </location>
</feature>
<evidence type="ECO:0000313" key="6">
    <source>
        <dbReference type="EMBL" id="CAA7262878.1"/>
    </source>
</evidence>
<name>A0A8S0WZQ6_CYCAE</name>
<comment type="caution">
    <text evidence="6">The sequence shown here is derived from an EMBL/GenBank/DDBJ whole genome shotgun (WGS) entry which is preliminary data.</text>
</comment>
<dbReference type="OrthoDB" id="341421at2759"/>
<dbReference type="Proteomes" id="UP000467700">
    <property type="component" value="Unassembled WGS sequence"/>
</dbReference>
<dbReference type="GO" id="GO:0008270">
    <property type="term" value="F:zinc ion binding"/>
    <property type="evidence" value="ECO:0007669"/>
    <property type="project" value="UniProtKB-KW"/>
</dbReference>
<dbReference type="AlphaFoldDB" id="A0A8S0WZQ6"/>
<reference evidence="6 7" key="1">
    <citation type="submission" date="2020-01" db="EMBL/GenBank/DDBJ databases">
        <authorList>
            <person name="Gupta K D."/>
        </authorList>
    </citation>
    <scope>NUCLEOTIDE SEQUENCE [LARGE SCALE GENOMIC DNA]</scope>
</reference>
<evidence type="ECO:0000259" key="5">
    <source>
        <dbReference type="PROSITE" id="PS50865"/>
    </source>
</evidence>
<evidence type="ECO:0000256" key="4">
    <source>
        <dbReference type="PROSITE-ProRule" id="PRU00134"/>
    </source>
</evidence>
<accession>A0A8S0WZQ6</accession>
<dbReference type="InterPro" id="IPR002893">
    <property type="entry name" value="Znf_MYND"/>
</dbReference>
<dbReference type="SUPFAM" id="SSF144232">
    <property type="entry name" value="HIT/MYND zinc finger-like"/>
    <property type="match status" value="1"/>
</dbReference>